<dbReference type="RefSeq" id="WP_086404351.1">
    <property type="nucleotide sequence ID" value="NZ_MOOS01000150.1"/>
</dbReference>
<dbReference type="EMBL" id="MOOS01000150">
    <property type="protein sequence ID" value="OUB63496.1"/>
    <property type="molecule type" value="Genomic_DNA"/>
</dbReference>
<proteinExistence type="predicted"/>
<reference evidence="2 3" key="1">
    <citation type="submission" date="2016-10" db="EMBL/GenBank/DDBJ databases">
        <title>Comparative genomics of Bacillus thuringiensis reveals a path to pathogens against multiple invertebrate hosts.</title>
        <authorList>
            <person name="Zheng J."/>
            <person name="Gao Q."/>
            <person name="Liu H."/>
            <person name="Peng D."/>
            <person name="Ruan L."/>
            <person name="Sun M."/>
        </authorList>
    </citation>
    <scope>NUCLEOTIDE SEQUENCE [LARGE SCALE GENOMIC DNA]</scope>
    <source>
        <strain evidence="2">BGSC 4CF1</strain>
    </source>
</reference>
<evidence type="ECO:0000256" key="1">
    <source>
        <dbReference type="SAM" id="MobiDB-lite"/>
    </source>
</evidence>
<feature type="region of interest" description="Disordered" evidence="1">
    <location>
        <begin position="102"/>
        <end position="122"/>
    </location>
</feature>
<accession>A0A9X6M362</accession>
<comment type="caution">
    <text evidence="2">The sequence shown here is derived from an EMBL/GenBank/DDBJ whole genome shotgun (WGS) entry which is preliminary data.</text>
</comment>
<gene>
    <name evidence="2" type="ORF">BK750_19905</name>
</gene>
<organism evidence="2 3">
    <name type="scientific">Bacillus thuringiensis subsp. jegathesan</name>
    <dbReference type="NCBI Taxonomy" id="56955"/>
    <lineage>
        <taxon>Bacteria</taxon>
        <taxon>Bacillati</taxon>
        <taxon>Bacillota</taxon>
        <taxon>Bacilli</taxon>
        <taxon>Bacillales</taxon>
        <taxon>Bacillaceae</taxon>
        <taxon>Bacillus</taxon>
        <taxon>Bacillus cereus group</taxon>
    </lineage>
</organism>
<evidence type="ECO:0000313" key="2">
    <source>
        <dbReference type="EMBL" id="OUB63496.1"/>
    </source>
</evidence>
<protein>
    <submittedName>
        <fullName evidence="2">Uncharacterized protein</fullName>
    </submittedName>
</protein>
<dbReference type="AlphaFoldDB" id="A0A9X6M362"/>
<sequence length="122" mass="13818">MDEYKDLQGYPLQAGQGAPFAGRLVDSERNENGVFVRIPFDMLNNAGLYGANKVEVWGETDGTIYFRIATRCEICKRGARLYELETGFGKKKLCSDDYFSFTGQRPPQETQTTENTTRIEQS</sequence>
<dbReference type="Proteomes" id="UP000194853">
    <property type="component" value="Unassembled WGS sequence"/>
</dbReference>
<evidence type="ECO:0000313" key="3">
    <source>
        <dbReference type="Proteomes" id="UP000194853"/>
    </source>
</evidence>
<name>A0A9X6M362_BACTJ</name>